<evidence type="ECO:0000256" key="3">
    <source>
        <dbReference type="ARBA" id="ARBA00008750"/>
    </source>
</evidence>
<sequence length="694" mass="73386">MSDMTNSAPGGQVEVSHRMLEDGRKIAIATIDFPPINAGSLAQRTAVLKCFQKLAQNSDLAGVILRGAGNNFVGGADIREFDAPAQAPHLPDVIAAMEACPVPIVAAIDGAALGGGFELALGCDARVARPAALVGLPEVTLGLIPGAGGTLRTSRLIDTAATVELVTSGRRVKANEALSMGLVDVVVDGEDLLEGAIRQLQSMGGAKRKLKDLPVILAGAEDFEVACQSALRKARGANAVAEAIAAIRDSAILPSDEALTKERHTSLRLRREPQSKALRHLFFAEKAAMKLPASVTPAKISEVGVVGAGRMGQGIAVAFAQRGFKVLLAEKDPEGLELGLRAIAETAKSLEAKGRIDSASELRARVIGVSLAGMASCDLVVEAIFEDMQVKKKLFSDLEALLRDEAIIATNTSYLDIDEMASGTRLPGRVAGLHFFNPANVMRLVEVVRAEKTTDSTIAALLNLGRKLGKLPVVARVGDGFIGNRIFAAYRQQCEFLLEEGALPDDIDQAMRSFGFAMGPFEVFDLAGLDIAWAQRKRLAPTRDPRARYVDIADQLCELQRFGKRAGAGWYNYASGKAEPDPLVSALIAAAAKARGVVDPVKTTETIQQRLLAAIVNEAALLLGEGVAQRPSDVDVVMAHGYGFPKLKGGPLHWAAAQPREEVLASIEEMANASGYGIEPAANLAIVLDQVDNV</sequence>
<keyword evidence="18" id="KW-1185">Reference proteome</keyword>
<dbReference type="GO" id="GO:0016042">
    <property type="term" value="P:lipid catabolic process"/>
    <property type="evidence" value="ECO:0007669"/>
    <property type="project" value="UniProtKB-KW"/>
</dbReference>
<dbReference type="GO" id="GO:0070403">
    <property type="term" value="F:NAD+ binding"/>
    <property type="evidence" value="ECO:0007669"/>
    <property type="project" value="InterPro"/>
</dbReference>
<keyword evidence="6" id="KW-0560">Oxidoreductase</keyword>
<dbReference type="GO" id="GO:0016853">
    <property type="term" value="F:isomerase activity"/>
    <property type="evidence" value="ECO:0007669"/>
    <property type="project" value="UniProtKB-KW"/>
</dbReference>
<dbReference type="RefSeq" id="WP_206938174.1">
    <property type="nucleotide sequence ID" value="NZ_JAFLNF010000001.1"/>
</dbReference>
<comment type="subcellular location">
    <subcellularLocation>
        <location evidence="1">Peroxisome</location>
    </subcellularLocation>
</comment>
<evidence type="ECO:0000259" key="15">
    <source>
        <dbReference type="Pfam" id="PF00725"/>
    </source>
</evidence>
<dbReference type="SUPFAM" id="SSF48179">
    <property type="entry name" value="6-phosphogluconate dehydrogenase C-terminal domain-like"/>
    <property type="match status" value="2"/>
</dbReference>
<feature type="domain" description="3-hydroxyacyl-CoA dehydrogenase C-terminal" evidence="15">
    <location>
        <begin position="480"/>
        <end position="573"/>
    </location>
</feature>
<dbReference type="SUPFAM" id="SSF51735">
    <property type="entry name" value="NAD(P)-binding Rossmann-fold domains"/>
    <property type="match status" value="1"/>
</dbReference>
<keyword evidence="11" id="KW-0456">Lyase</keyword>
<dbReference type="InterPro" id="IPR008927">
    <property type="entry name" value="6-PGluconate_DH-like_C_sf"/>
</dbReference>
<dbReference type="FunFam" id="1.10.1040.50:FF:000006">
    <property type="entry name" value="Peroxisomal bifunctional enzyme"/>
    <property type="match status" value="1"/>
</dbReference>
<evidence type="ECO:0000313" key="17">
    <source>
        <dbReference type="EMBL" id="MBO0344249.1"/>
    </source>
</evidence>
<dbReference type="InterPro" id="IPR006108">
    <property type="entry name" value="3HC_DH_C"/>
</dbReference>
<evidence type="ECO:0000256" key="5">
    <source>
        <dbReference type="ARBA" id="ARBA00022963"/>
    </source>
</evidence>
<dbReference type="AlphaFoldDB" id="A0A939EKI5"/>
<dbReference type="Gene3D" id="1.10.1040.50">
    <property type="match status" value="1"/>
</dbReference>
<comment type="caution">
    <text evidence="17">The sequence shown here is derived from an EMBL/GenBank/DDBJ whole genome shotgun (WGS) entry which is preliminary data.</text>
</comment>
<comment type="similarity">
    <text evidence="3">In the N-terminal section; belongs to the enoyl-CoA hydratase/isomerase family.</text>
</comment>
<dbReference type="InterPro" id="IPR006176">
    <property type="entry name" value="3-OHacyl-CoA_DH_NAD-bd"/>
</dbReference>
<evidence type="ECO:0000256" key="6">
    <source>
        <dbReference type="ARBA" id="ARBA00023002"/>
    </source>
</evidence>
<evidence type="ECO:0000256" key="7">
    <source>
        <dbReference type="ARBA" id="ARBA00023027"/>
    </source>
</evidence>
<comment type="pathway">
    <text evidence="2">Lipid metabolism; fatty acid beta-oxidation.</text>
</comment>
<reference evidence="17" key="1">
    <citation type="submission" date="2021-03" db="EMBL/GenBank/DDBJ databases">
        <title>Roseibium sp. CAU 1637 isolated from Incheon.</title>
        <authorList>
            <person name="Kim W."/>
        </authorList>
    </citation>
    <scope>NUCLEOTIDE SEQUENCE</scope>
    <source>
        <strain evidence="17">CAU 1637</strain>
    </source>
</reference>
<dbReference type="Gene3D" id="3.90.226.10">
    <property type="entry name" value="2-enoyl-CoA Hydratase, Chain A, domain 1"/>
    <property type="match status" value="1"/>
</dbReference>
<dbReference type="Pfam" id="PF00378">
    <property type="entry name" value="ECH_1"/>
    <property type="match status" value="1"/>
</dbReference>
<keyword evidence="4" id="KW-0276">Fatty acid metabolism</keyword>
<comment type="catalytic activity">
    <reaction evidence="13">
        <text>a (3S)-3-hydroxyacyl-CoA + NAD(+) = a 3-oxoacyl-CoA + NADH + H(+)</text>
        <dbReference type="Rhea" id="RHEA:22432"/>
        <dbReference type="ChEBI" id="CHEBI:15378"/>
        <dbReference type="ChEBI" id="CHEBI:57318"/>
        <dbReference type="ChEBI" id="CHEBI:57540"/>
        <dbReference type="ChEBI" id="CHEBI:57945"/>
        <dbReference type="ChEBI" id="CHEBI:90726"/>
        <dbReference type="EC" id="1.1.1.35"/>
    </reaction>
</comment>
<dbReference type="GO" id="GO:0003857">
    <property type="term" value="F:(3S)-3-hydroxyacyl-CoA dehydrogenase (NAD+) activity"/>
    <property type="evidence" value="ECO:0007669"/>
    <property type="project" value="UniProtKB-EC"/>
</dbReference>
<evidence type="ECO:0000256" key="8">
    <source>
        <dbReference type="ARBA" id="ARBA00023098"/>
    </source>
</evidence>
<evidence type="ECO:0000256" key="10">
    <source>
        <dbReference type="ARBA" id="ARBA00023235"/>
    </source>
</evidence>
<dbReference type="InterPro" id="IPR001753">
    <property type="entry name" value="Enoyl-CoA_hydra/iso"/>
</dbReference>
<comment type="similarity">
    <text evidence="14">Belongs to the enoyl-CoA hydratase/isomerase family.</text>
</comment>
<dbReference type="EMBL" id="JAFLNF010000001">
    <property type="protein sequence ID" value="MBO0344249.1"/>
    <property type="molecule type" value="Genomic_DNA"/>
</dbReference>
<dbReference type="InterPro" id="IPR036291">
    <property type="entry name" value="NAD(P)-bd_dom_sf"/>
</dbReference>
<dbReference type="Pfam" id="PF00725">
    <property type="entry name" value="3HCDH"/>
    <property type="match status" value="1"/>
</dbReference>
<evidence type="ECO:0000256" key="4">
    <source>
        <dbReference type="ARBA" id="ARBA00022832"/>
    </source>
</evidence>
<evidence type="ECO:0000313" key="18">
    <source>
        <dbReference type="Proteomes" id="UP000664779"/>
    </source>
</evidence>
<dbReference type="GO" id="GO:0006631">
    <property type="term" value="P:fatty acid metabolic process"/>
    <property type="evidence" value="ECO:0007669"/>
    <property type="project" value="UniProtKB-KW"/>
</dbReference>
<name>A0A939EKI5_9HYPH</name>
<evidence type="ECO:0000256" key="2">
    <source>
        <dbReference type="ARBA" id="ARBA00005005"/>
    </source>
</evidence>
<dbReference type="SUPFAM" id="SSF52096">
    <property type="entry name" value="ClpP/crotonase"/>
    <property type="match status" value="1"/>
</dbReference>
<evidence type="ECO:0000256" key="12">
    <source>
        <dbReference type="ARBA" id="ARBA00023268"/>
    </source>
</evidence>
<keyword evidence="9" id="KW-0576">Peroxisome</keyword>
<evidence type="ECO:0000256" key="11">
    <source>
        <dbReference type="ARBA" id="ARBA00023239"/>
    </source>
</evidence>
<evidence type="ECO:0000256" key="13">
    <source>
        <dbReference type="ARBA" id="ARBA00049556"/>
    </source>
</evidence>
<protein>
    <submittedName>
        <fullName evidence="17">Enoyl-CoA hydratase/isomerase family protein</fullName>
    </submittedName>
</protein>
<evidence type="ECO:0000256" key="14">
    <source>
        <dbReference type="RuleBase" id="RU003707"/>
    </source>
</evidence>
<keyword evidence="8" id="KW-0443">Lipid metabolism</keyword>
<dbReference type="Pfam" id="PF02737">
    <property type="entry name" value="3HCDH_N"/>
    <property type="match status" value="1"/>
</dbReference>
<dbReference type="PANTHER" id="PTHR23309:SF51">
    <property type="entry name" value="3-HYDROXYACYL-COA DEHYDROGENASE-RELATED"/>
    <property type="match status" value="1"/>
</dbReference>
<dbReference type="InterPro" id="IPR018376">
    <property type="entry name" value="Enoyl-CoA_hyd/isom_CS"/>
</dbReference>
<keyword evidence="7" id="KW-0520">NAD</keyword>
<evidence type="ECO:0000259" key="16">
    <source>
        <dbReference type="Pfam" id="PF02737"/>
    </source>
</evidence>
<dbReference type="CDD" id="cd06558">
    <property type="entry name" value="crotonase-like"/>
    <property type="match status" value="1"/>
</dbReference>
<organism evidence="17 18">
    <name type="scientific">Roseibium limicola</name>
    <dbReference type="NCBI Taxonomy" id="2816037"/>
    <lineage>
        <taxon>Bacteria</taxon>
        <taxon>Pseudomonadati</taxon>
        <taxon>Pseudomonadota</taxon>
        <taxon>Alphaproteobacteria</taxon>
        <taxon>Hyphomicrobiales</taxon>
        <taxon>Stappiaceae</taxon>
        <taxon>Roseibium</taxon>
    </lineage>
</organism>
<dbReference type="PANTHER" id="PTHR23309">
    <property type="entry name" value="3-HYDROXYACYL-COA DEHYROGENASE"/>
    <property type="match status" value="1"/>
</dbReference>
<dbReference type="GO" id="GO:0004300">
    <property type="term" value="F:enoyl-CoA hydratase activity"/>
    <property type="evidence" value="ECO:0007669"/>
    <property type="project" value="UniProtKB-ARBA"/>
</dbReference>
<keyword evidence="12" id="KW-0511">Multifunctional enzyme</keyword>
<dbReference type="InterPro" id="IPR029045">
    <property type="entry name" value="ClpP/crotonase-like_dom_sf"/>
</dbReference>
<evidence type="ECO:0000256" key="9">
    <source>
        <dbReference type="ARBA" id="ARBA00023140"/>
    </source>
</evidence>
<gene>
    <name evidence="17" type="ORF">J0X15_03355</name>
</gene>
<dbReference type="PROSITE" id="PS00166">
    <property type="entry name" value="ENOYL_COA_HYDRATASE"/>
    <property type="match status" value="1"/>
</dbReference>
<dbReference type="Proteomes" id="UP000664779">
    <property type="component" value="Unassembled WGS sequence"/>
</dbReference>
<keyword evidence="10" id="KW-0413">Isomerase</keyword>
<dbReference type="FunFam" id="3.40.50.720:FF:000009">
    <property type="entry name" value="Fatty oxidation complex, alpha subunit"/>
    <property type="match status" value="1"/>
</dbReference>
<proteinExistence type="inferred from homology"/>
<keyword evidence="5" id="KW-0442">Lipid degradation</keyword>
<accession>A0A939EKI5</accession>
<feature type="domain" description="3-hydroxyacyl-CoA dehydrogenase NAD binding" evidence="16">
    <location>
        <begin position="303"/>
        <end position="475"/>
    </location>
</feature>
<evidence type="ECO:0000256" key="1">
    <source>
        <dbReference type="ARBA" id="ARBA00004275"/>
    </source>
</evidence>
<dbReference type="Gene3D" id="3.40.50.720">
    <property type="entry name" value="NAD(P)-binding Rossmann-like Domain"/>
    <property type="match status" value="1"/>
</dbReference>